<feature type="compositionally biased region" description="Gly residues" evidence="1">
    <location>
        <begin position="376"/>
        <end position="396"/>
    </location>
</feature>
<feature type="region of interest" description="Disordered" evidence="1">
    <location>
        <begin position="726"/>
        <end position="754"/>
    </location>
</feature>
<dbReference type="GeneID" id="94426687"/>
<dbReference type="Pfam" id="PF04801">
    <property type="entry name" value="RPC5"/>
    <property type="match status" value="3"/>
</dbReference>
<evidence type="ECO:0000256" key="1">
    <source>
        <dbReference type="SAM" id="MobiDB-lite"/>
    </source>
</evidence>
<dbReference type="EMBL" id="MIGC01001433">
    <property type="protein sequence ID" value="PHJ22872.1"/>
    <property type="molecule type" value="Genomic_DNA"/>
</dbReference>
<evidence type="ECO:0000313" key="3">
    <source>
        <dbReference type="Proteomes" id="UP000221165"/>
    </source>
</evidence>
<accession>A0A2C6L5L9</accession>
<feature type="compositionally biased region" description="Gly residues" evidence="1">
    <location>
        <begin position="1"/>
        <end position="11"/>
    </location>
</feature>
<protein>
    <submittedName>
        <fullName evidence="2">Dna-directed rna polymerase iii</fullName>
    </submittedName>
</protein>
<proteinExistence type="predicted"/>
<keyword evidence="2" id="KW-0240">DNA-directed RNA polymerase</keyword>
<feature type="compositionally biased region" description="Acidic residues" evidence="1">
    <location>
        <begin position="28"/>
        <end position="48"/>
    </location>
</feature>
<name>A0A2C6L5L9_9APIC</name>
<dbReference type="GO" id="GO:0042797">
    <property type="term" value="P:tRNA transcription by RNA polymerase III"/>
    <property type="evidence" value="ECO:0007669"/>
    <property type="project" value="TreeGrafter"/>
</dbReference>
<sequence length="906" mass="96539">MVFSGTRGGGSSKRRERKGSRLRRQETDTEAEDETGILFMGDEDDGYEEPAFSSSQTPPSIAAPVDEDAADRDRKSGTAEVMHDGASSDTEEDEGVFPLRSETTQPVSSSSSSSDSGDDYEEVEERGEASAEAEDSDEGDDPVVREIDVYLRRLDVSGSASVYVLQYPLRPLYRPYGDQGQLLEVAYREKQRTLHFTYGLNTRGDNFDPNHPMNLEAGKNASSSFPGAGGTSSSFSSPSTRHNLSGEQEGERDAMPRHVLKSQRAAAGDCSYAVGILKQDKLFITPVDHVLQFRPDFSQVDRLAQSQQASRAAPHASGLKAASGSGLPAAGVGGGTDSGAESKGSGRGETEDERSDEKTRGAGSGVSKGGDEAGKGKLGGLVGGNGPGISAGGGTMSAGQGRSRMSHSKQRDVEESEEWLPVETFYDAETPEAFDIIRTLCSTLGAPDEELETSKKNEPEDLLADLSESKDTEDAEPAVAKLPPKPVAEDILFVADTQRYLRRLCGNGSASGGSESGGGVFGLQSAAAATHQAAGPLGYGALAKLSADQQVFTILRHRHVESFATIRRLLTVAMTETELLRVLLQYGILVLGNWAIKSLYVYDDMYDISCRDLLLALLIRNGGGALAGGGTGGQAGGIGGAGAASTAAGGLPKEAFRSATRLPMDKVNQMMQEVAVCSCSAWHLKLPPDTAFAAAHPSIQKHFDQWWRQRLQQVVKEIHQRRDAAFNANYGNNQQKAAGSAGGTSSENGSAGGGAPVSPALLQLAGRVCASALSSQGAMTLSELRSMIDKKNGDFASISDRDLERVLQTVAIQVGTVWLSPKVGNAQIDVFRDALITMFRKQTQPQSKAQIIQELGQTLKRRVDLPDFTLRKLLRELAVNEGGLWSFKGRVAEPEEEISDVPETFS</sequence>
<feature type="region of interest" description="Disordered" evidence="1">
    <location>
        <begin position="208"/>
        <end position="254"/>
    </location>
</feature>
<feature type="compositionally biased region" description="Low complexity" evidence="1">
    <location>
        <begin position="304"/>
        <end position="330"/>
    </location>
</feature>
<dbReference type="OrthoDB" id="340681at2759"/>
<comment type="caution">
    <text evidence="2">The sequence shown here is derived from an EMBL/GenBank/DDBJ whole genome shotgun (WGS) entry which is preliminary data.</text>
</comment>
<keyword evidence="2" id="KW-0804">Transcription</keyword>
<feature type="compositionally biased region" description="Acidic residues" evidence="1">
    <location>
        <begin position="116"/>
        <end position="141"/>
    </location>
</feature>
<evidence type="ECO:0000313" key="2">
    <source>
        <dbReference type="EMBL" id="PHJ22872.1"/>
    </source>
</evidence>
<feature type="region of interest" description="Disordered" evidence="1">
    <location>
        <begin position="304"/>
        <end position="416"/>
    </location>
</feature>
<dbReference type="InterPro" id="IPR006886">
    <property type="entry name" value="RNA_pol_III_Rpc5"/>
</dbReference>
<gene>
    <name evidence="2" type="ORF">CSUI_003278</name>
</gene>
<keyword evidence="3" id="KW-1185">Reference proteome</keyword>
<feature type="compositionally biased region" description="Polar residues" evidence="1">
    <location>
        <begin position="729"/>
        <end position="748"/>
    </location>
</feature>
<dbReference type="RefSeq" id="XP_067924549.1">
    <property type="nucleotide sequence ID" value="XM_068063476.1"/>
</dbReference>
<feature type="region of interest" description="Disordered" evidence="1">
    <location>
        <begin position="1"/>
        <end position="143"/>
    </location>
</feature>
<dbReference type="VEuPathDB" id="ToxoDB:CSUI_003278"/>
<feature type="compositionally biased region" description="Basic residues" evidence="1">
    <location>
        <begin position="12"/>
        <end position="22"/>
    </location>
</feature>
<dbReference type="PANTHER" id="PTHR12069">
    <property type="entry name" value="DNA-DIRECTED RNA POLYMERASES III 80 KDA POLYPEPTIDE RNA POLYMERASE III SUBUNIT 5"/>
    <property type="match status" value="1"/>
</dbReference>
<feature type="compositionally biased region" description="Basic and acidic residues" evidence="1">
    <location>
        <begin position="71"/>
        <end position="83"/>
    </location>
</feature>
<dbReference type="PANTHER" id="PTHR12069:SF0">
    <property type="entry name" value="DNA-DIRECTED RNA POLYMERASE III SUBUNIT RPC5"/>
    <property type="match status" value="1"/>
</dbReference>
<dbReference type="Proteomes" id="UP000221165">
    <property type="component" value="Unassembled WGS sequence"/>
</dbReference>
<dbReference type="GO" id="GO:0005666">
    <property type="term" value="C:RNA polymerase III complex"/>
    <property type="evidence" value="ECO:0007669"/>
    <property type="project" value="TreeGrafter"/>
</dbReference>
<organism evidence="2 3">
    <name type="scientific">Cystoisospora suis</name>
    <dbReference type="NCBI Taxonomy" id="483139"/>
    <lineage>
        <taxon>Eukaryota</taxon>
        <taxon>Sar</taxon>
        <taxon>Alveolata</taxon>
        <taxon>Apicomplexa</taxon>
        <taxon>Conoidasida</taxon>
        <taxon>Coccidia</taxon>
        <taxon>Eucoccidiorida</taxon>
        <taxon>Eimeriorina</taxon>
        <taxon>Sarcocystidae</taxon>
        <taxon>Cystoisospora</taxon>
    </lineage>
</organism>
<dbReference type="AlphaFoldDB" id="A0A2C6L5L9"/>
<feature type="compositionally biased region" description="Low complexity" evidence="1">
    <location>
        <begin position="221"/>
        <end position="240"/>
    </location>
</feature>
<feature type="compositionally biased region" description="Basic and acidic residues" evidence="1">
    <location>
        <begin position="344"/>
        <end position="360"/>
    </location>
</feature>
<reference evidence="2 3" key="1">
    <citation type="journal article" date="2017" name="Int. J. Parasitol.">
        <title>The genome of the protozoan parasite Cystoisospora suis and a reverse vaccinology approach to identify vaccine candidates.</title>
        <authorList>
            <person name="Palmieri N."/>
            <person name="Shrestha A."/>
            <person name="Ruttkowski B."/>
            <person name="Beck T."/>
            <person name="Vogl C."/>
            <person name="Tomley F."/>
            <person name="Blake D.P."/>
            <person name="Joachim A."/>
        </authorList>
    </citation>
    <scope>NUCLEOTIDE SEQUENCE [LARGE SCALE GENOMIC DNA]</scope>
    <source>
        <strain evidence="2 3">Wien I</strain>
    </source>
</reference>